<comment type="caution">
    <text evidence="3">The sequence shown here is derived from an EMBL/GenBank/DDBJ whole genome shotgun (WGS) entry which is preliminary data.</text>
</comment>
<organism evidence="3 4">
    <name type="scientific">Phyllosticta citribraziliensis</name>
    <dbReference type="NCBI Taxonomy" id="989973"/>
    <lineage>
        <taxon>Eukaryota</taxon>
        <taxon>Fungi</taxon>
        <taxon>Dikarya</taxon>
        <taxon>Ascomycota</taxon>
        <taxon>Pezizomycotina</taxon>
        <taxon>Dothideomycetes</taxon>
        <taxon>Dothideomycetes incertae sedis</taxon>
        <taxon>Botryosphaeriales</taxon>
        <taxon>Phyllostictaceae</taxon>
        <taxon>Phyllosticta</taxon>
    </lineage>
</organism>
<evidence type="ECO:0000256" key="1">
    <source>
        <dbReference type="SAM" id="MobiDB-lite"/>
    </source>
</evidence>
<dbReference type="RefSeq" id="XP_066658099.1">
    <property type="nucleotide sequence ID" value="XM_066799575.1"/>
</dbReference>
<dbReference type="Pfam" id="PF10395">
    <property type="entry name" value="Utp8_b_propeller"/>
    <property type="match status" value="1"/>
</dbReference>
<evidence type="ECO:0000313" key="4">
    <source>
        <dbReference type="Proteomes" id="UP001360953"/>
    </source>
</evidence>
<keyword evidence="4" id="KW-1185">Reference proteome</keyword>
<proteinExistence type="predicted"/>
<feature type="domain" description="Utp8 beta-propeller" evidence="2">
    <location>
        <begin position="7"/>
        <end position="207"/>
    </location>
</feature>
<reference evidence="3 4" key="1">
    <citation type="submission" date="2024-04" db="EMBL/GenBank/DDBJ databases">
        <title>Phyllosticta paracitricarpa is synonymous to the EU quarantine fungus P. citricarpa based on phylogenomic analyses.</title>
        <authorList>
            <consortium name="Lawrence Berkeley National Laboratory"/>
            <person name="Van ingen-buijs V.A."/>
            <person name="Van westerhoven A.C."/>
            <person name="Haridas S."/>
            <person name="Skiadas P."/>
            <person name="Martin F."/>
            <person name="Groenewald J.Z."/>
            <person name="Crous P.W."/>
            <person name="Seidl M.F."/>
        </authorList>
    </citation>
    <scope>NUCLEOTIDE SEQUENCE [LARGE SCALE GENOMIC DNA]</scope>
    <source>
        <strain evidence="3 4">CPC 17464</strain>
    </source>
</reference>
<accession>A0ABR1M157</accession>
<sequence>MSSGQELEAPHTLASLPKPIDPINGRTLASTVYSLSGARKRKRSEIAVSVDGDSLSIYSIQTPRLITSYALAPQITFTAPPLSVYSKASKQRPAKRYTYGAVRESSGSARRQILCFAEEVQNTPTGNPEKTSYTIASTSSNVFSVEVLPLKDSDDTHEVVVLYEDGQIDCLSADLQTQKSSAKGLQTGSTQGNQGSKVEYAIYTDANTARRGLFKSREDVIAALDPTVAGDSEALENTTLLCMVTRPADQSSADRTLRVFCVRAKTMGGITLNRPVVQNLLDLPVPRTGVEDTKETSAPSYSLHVSTGLLYQLSAGSIYTHDFSNTTPCLKSELTVPGTPLQNFVRVSSSLLMAVSPVSCGLYDVKYNSVQAILPLGQKSESSKGKKRKQSISLDSPVLMTLLHYVHDLGMVVGLANDELVGLQVGTDLTPSKRAKVRGGLLIDAIGKGVGHKAKAIDAPSTGPYPLGLCLINPADAPSKEWQSSRKQLDAFIKEDDVKNFEELFAKEVGIPLKGKDGKPSETKANGINGTNEAPTSNGDAQDVKVESTEDDSEDQLPEWNFPTSAWDVNLQTKRHKAVYLLKKVFALSSEKKDLMVAESSKHTTLRIRFFPPNAFQWLIWTGFLATDMIRQAMRQDTTGVQTITASDVIASIIQFDPGMQLLCDVLKGHPALDVHLIVQAIKVLIQSLETTSFPEIKGQLTARPNDSGEDAANTEDEEKAFETEADAAAWALARAESFVDHGILVRSHSLLEALTKLHASPAPLVTQTLRDSLTHKEIIFLLDILRMELHEGGWINTYLQDGPHKNNDFGDPSDRAIAIIADLLGCALDAIGAGGWLTSGADAKSETVHNLRMEVSAALEGIHEAQFMKGLLNDFVRYRSKLESAQRGRERAPTAARLGAKGKPITVHTVEDPILPIGFKVTNAISMTSTNLRGEVKQRTKRDIGKQISMNVGKYTFDRIDV</sequence>
<evidence type="ECO:0000313" key="3">
    <source>
        <dbReference type="EMBL" id="KAK7541168.1"/>
    </source>
</evidence>
<dbReference type="GeneID" id="92032481"/>
<feature type="region of interest" description="Disordered" evidence="1">
    <location>
        <begin position="1"/>
        <end position="20"/>
    </location>
</feature>
<evidence type="ECO:0000259" key="2">
    <source>
        <dbReference type="Pfam" id="PF10395"/>
    </source>
</evidence>
<gene>
    <name evidence="3" type="ORF">J3D65DRAFT_617700</name>
</gene>
<dbReference type="InterPro" id="IPR018843">
    <property type="entry name" value="Utp8_b-prop"/>
</dbReference>
<dbReference type="EMBL" id="JBBPEH010000003">
    <property type="protein sequence ID" value="KAK7541168.1"/>
    <property type="molecule type" value="Genomic_DNA"/>
</dbReference>
<name>A0ABR1M157_9PEZI</name>
<protein>
    <recommendedName>
        <fullName evidence="2">Utp8 beta-propeller domain-containing protein</fullName>
    </recommendedName>
</protein>
<dbReference type="Proteomes" id="UP001360953">
    <property type="component" value="Unassembled WGS sequence"/>
</dbReference>
<feature type="region of interest" description="Disordered" evidence="1">
    <location>
        <begin position="512"/>
        <end position="559"/>
    </location>
</feature>
<feature type="compositionally biased region" description="Polar residues" evidence="1">
    <location>
        <begin position="523"/>
        <end position="540"/>
    </location>
</feature>